<evidence type="ECO:0000313" key="1">
    <source>
        <dbReference type="EMBL" id="ASF42596.1"/>
    </source>
</evidence>
<reference evidence="2" key="1">
    <citation type="submission" date="2017-06" db="EMBL/GenBank/DDBJ databases">
        <title>Complete genome sequence of Capnocytophaga sp. KCOM 1579 (=ChDC OS43) isolated from a human refractory periapical abscess lesion.</title>
        <authorList>
            <person name="Kook J.-K."/>
            <person name="Park S.-N."/>
            <person name="Lim Y.K."/>
            <person name="Roh H."/>
        </authorList>
    </citation>
    <scope>NUCLEOTIDE SEQUENCE [LARGE SCALE GENOMIC DNA]</scope>
    <source>
        <strain evidence="2">ChDC OS43</strain>
    </source>
</reference>
<accession>A0A1Z4BMR0</accession>
<proteinExistence type="predicted"/>
<organism evidence="1 2">
    <name type="scientific">Capnocytophaga endodontalis</name>
    <dbReference type="NCBI Taxonomy" id="2708117"/>
    <lineage>
        <taxon>Bacteria</taxon>
        <taxon>Pseudomonadati</taxon>
        <taxon>Bacteroidota</taxon>
        <taxon>Flavobacteriia</taxon>
        <taxon>Flavobacteriales</taxon>
        <taxon>Flavobacteriaceae</taxon>
        <taxon>Capnocytophaga</taxon>
    </lineage>
</organism>
<gene>
    <name evidence="1" type="ORF">CBG49_05665</name>
</gene>
<evidence type="ECO:0000313" key="2">
    <source>
        <dbReference type="Proteomes" id="UP000197007"/>
    </source>
</evidence>
<dbReference type="Proteomes" id="UP000197007">
    <property type="component" value="Chromosome"/>
</dbReference>
<dbReference type="KEGG" id="capn:CBG49_05665"/>
<name>A0A1Z4BMR0_9FLAO</name>
<dbReference type="AlphaFoldDB" id="A0A1Z4BMR0"/>
<sequence>MTKQETLFLALLYRQMFLSIDRFSENEIEEYYAIFKENEKYYSYALHLLEIKVLNSQKAQKGFFLKQCVSTTDMLLLYFVLDKYLSALADKTILDRTTRGELWVFIRNVYSYLTHAKIPFYKEKYIDKVHYFGKNYFVPMQTFPIDALLKEMHCKDVLNAIQEYKGTPKYLIESYENGRDKTDSFFFFLIIKQLYYSILNYKEEGNNGFVTFYKEREKYYRFARDFSQAKNLGYGSEYDKDKGISQDPLIYTALEKYIQMIENQYIEYNYEETKNDLHTVYKLLEDKVRLYYKTNDFAVEYYSMKNEAKPISFFLKMYNYNYFSDRINKWY</sequence>
<dbReference type="EMBL" id="CP022022">
    <property type="protein sequence ID" value="ASF42596.1"/>
    <property type="molecule type" value="Genomic_DNA"/>
</dbReference>
<dbReference type="RefSeq" id="WP_088593726.1">
    <property type="nucleotide sequence ID" value="NZ_CP022022.1"/>
</dbReference>
<keyword evidence="2" id="KW-1185">Reference proteome</keyword>
<protein>
    <submittedName>
        <fullName evidence="1">Uncharacterized protein</fullName>
    </submittedName>
</protein>